<protein>
    <submittedName>
        <fullName evidence="4">GNAT family N-acetyltransferase</fullName>
    </submittedName>
</protein>
<evidence type="ECO:0000259" key="3">
    <source>
        <dbReference type="PROSITE" id="PS51186"/>
    </source>
</evidence>
<name>A0A372IIW6_9BACT</name>
<keyword evidence="5" id="KW-1185">Reference proteome</keyword>
<dbReference type="GO" id="GO:0016747">
    <property type="term" value="F:acyltransferase activity, transferring groups other than amino-acyl groups"/>
    <property type="evidence" value="ECO:0007669"/>
    <property type="project" value="InterPro"/>
</dbReference>
<dbReference type="RefSeq" id="WP_117303559.1">
    <property type="nucleotide sequence ID" value="NZ_QVQT02000009.1"/>
</dbReference>
<dbReference type="PROSITE" id="PS51186">
    <property type="entry name" value="GNAT"/>
    <property type="match status" value="1"/>
</dbReference>
<dbReference type="OrthoDB" id="9789603at2"/>
<comment type="caution">
    <text evidence="4">The sequence shown here is derived from an EMBL/GenBank/DDBJ whole genome shotgun (WGS) entry which is preliminary data.</text>
</comment>
<keyword evidence="2" id="KW-0012">Acyltransferase</keyword>
<dbReference type="CDD" id="cd04301">
    <property type="entry name" value="NAT_SF"/>
    <property type="match status" value="1"/>
</dbReference>
<accession>A0A372IIW6</accession>
<dbReference type="InterPro" id="IPR050832">
    <property type="entry name" value="Bact_Acetyltransf"/>
</dbReference>
<dbReference type="SUPFAM" id="SSF55729">
    <property type="entry name" value="Acyl-CoA N-acyltransferases (Nat)"/>
    <property type="match status" value="1"/>
</dbReference>
<dbReference type="Gene3D" id="3.40.630.30">
    <property type="match status" value="1"/>
</dbReference>
<evidence type="ECO:0000313" key="4">
    <source>
        <dbReference type="EMBL" id="RFU14864.1"/>
    </source>
</evidence>
<dbReference type="AlphaFoldDB" id="A0A372IIW6"/>
<dbReference type="PANTHER" id="PTHR43877">
    <property type="entry name" value="AMINOALKYLPHOSPHONATE N-ACETYLTRANSFERASE-RELATED-RELATED"/>
    <property type="match status" value="1"/>
</dbReference>
<dbReference type="PANTHER" id="PTHR43877:SF1">
    <property type="entry name" value="ACETYLTRANSFERASE"/>
    <property type="match status" value="1"/>
</dbReference>
<feature type="domain" description="N-acetyltransferase" evidence="3">
    <location>
        <begin position="4"/>
        <end position="152"/>
    </location>
</feature>
<sequence length="152" mass="16993">MRDLTIREASEEDVAAILELYAASGVESAAPGAERFTPEEARKHLALLRRYPSYRVFVAVLDGRIAGTYELLIMDNLAKRGRRSGVVEDVAVAPECQGQGIGRAMMLHAREACRAAGCYKLTLSSNLRREEAHRFYESVGFERHGYSFRIDL</sequence>
<dbReference type="Proteomes" id="UP000264702">
    <property type="component" value="Unassembled WGS sequence"/>
</dbReference>
<evidence type="ECO:0000256" key="1">
    <source>
        <dbReference type="ARBA" id="ARBA00022679"/>
    </source>
</evidence>
<dbReference type="InterPro" id="IPR016181">
    <property type="entry name" value="Acyl_CoA_acyltransferase"/>
</dbReference>
<dbReference type="Pfam" id="PF00583">
    <property type="entry name" value="Acetyltransf_1"/>
    <property type="match status" value="1"/>
</dbReference>
<keyword evidence="1 4" id="KW-0808">Transferase</keyword>
<proteinExistence type="predicted"/>
<gene>
    <name evidence="4" type="ORF">D0Y96_19905</name>
</gene>
<dbReference type="InterPro" id="IPR000182">
    <property type="entry name" value="GNAT_dom"/>
</dbReference>
<dbReference type="EMBL" id="QVQT01000009">
    <property type="protein sequence ID" value="RFU14864.1"/>
    <property type="molecule type" value="Genomic_DNA"/>
</dbReference>
<organism evidence="4 5">
    <name type="scientific">Paracidobacterium acidisoli</name>
    <dbReference type="NCBI Taxonomy" id="2303751"/>
    <lineage>
        <taxon>Bacteria</taxon>
        <taxon>Pseudomonadati</taxon>
        <taxon>Acidobacteriota</taxon>
        <taxon>Terriglobia</taxon>
        <taxon>Terriglobales</taxon>
        <taxon>Acidobacteriaceae</taxon>
        <taxon>Paracidobacterium</taxon>
    </lineage>
</organism>
<reference evidence="4 5" key="1">
    <citation type="submission" date="2018-08" db="EMBL/GenBank/DDBJ databases">
        <title>Acidipila sp. 4G-K13, an acidobacterium isolated from forest soil.</title>
        <authorList>
            <person name="Gao Z.-H."/>
            <person name="Qiu L.-H."/>
        </authorList>
    </citation>
    <scope>NUCLEOTIDE SEQUENCE [LARGE SCALE GENOMIC DNA]</scope>
    <source>
        <strain evidence="4 5">4G-K13</strain>
    </source>
</reference>
<evidence type="ECO:0000313" key="5">
    <source>
        <dbReference type="Proteomes" id="UP000264702"/>
    </source>
</evidence>
<evidence type="ECO:0000256" key="2">
    <source>
        <dbReference type="ARBA" id="ARBA00023315"/>
    </source>
</evidence>